<dbReference type="KEGG" id="oai:OLEAN_C38180"/>
<gene>
    <name evidence="2" type="ORF">OLEAN_C38180</name>
</gene>
<proteinExistence type="predicted"/>
<dbReference type="STRING" id="698738.OLEAN_C38180"/>
<dbReference type="OrthoDB" id="9784953at2"/>
<dbReference type="EMBL" id="FO203512">
    <property type="protein sequence ID" value="CCK77994.1"/>
    <property type="molecule type" value="Genomic_DNA"/>
</dbReference>
<dbReference type="Pfam" id="PF08668">
    <property type="entry name" value="HDOD"/>
    <property type="match status" value="1"/>
</dbReference>
<accession>R4YVD2</accession>
<protein>
    <recommendedName>
        <fullName evidence="1">HDOD domain-containing protein</fullName>
    </recommendedName>
</protein>
<dbReference type="SUPFAM" id="SSF109604">
    <property type="entry name" value="HD-domain/PDEase-like"/>
    <property type="match status" value="1"/>
</dbReference>
<reference evidence="2 3" key="1">
    <citation type="journal article" date="2013" name="Nat. Commun.">
        <title>Genome sequence and functional genomic analysis of the oil-degrading bacterium Oleispira antarctica.</title>
        <authorList>
            <person name="Kube M."/>
            <person name="Chernikova T.N."/>
            <person name="Al-Ramahi Y."/>
            <person name="Beloqui A."/>
            <person name="Lopez-Cortez N."/>
            <person name="Guazzaroni M.E."/>
            <person name="Heipieper H.J."/>
            <person name="Klages S."/>
            <person name="Kotsyurbenko O.R."/>
            <person name="Langer I."/>
            <person name="Nechitaylo T.Y."/>
            <person name="Lunsdorf H."/>
            <person name="Fernandez M."/>
            <person name="Juarez S."/>
            <person name="Ciordia S."/>
            <person name="Singer A."/>
            <person name="Kagan O."/>
            <person name="Egorova O."/>
            <person name="Petit P.A."/>
            <person name="Stogios P."/>
            <person name="Kim Y."/>
            <person name="Tchigvintsev A."/>
            <person name="Flick R."/>
            <person name="Denaro R."/>
            <person name="Genovese M."/>
            <person name="Albar J.P."/>
            <person name="Reva O.N."/>
            <person name="Martinez-Gomariz M."/>
            <person name="Tran H."/>
            <person name="Ferrer M."/>
            <person name="Savchenko A."/>
            <person name="Yakunin A.F."/>
            <person name="Yakimov M.M."/>
            <person name="Golyshina O.V."/>
            <person name="Reinhardt R."/>
            <person name="Golyshin P.N."/>
        </authorList>
    </citation>
    <scope>NUCLEOTIDE SEQUENCE [LARGE SCALE GENOMIC DNA]</scope>
</reference>
<dbReference type="PANTHER" id="PTHR33525:SF6">
    <property type="entry name" value="HDOD DOMAIN-CONTAINING PROTEIN"/>
    <property type="match status" value="1"/>
</dbReference>
<evidence type="ECO:0000313" key="3">
    <source>
        <dbReference type="Proteomes" id="UP000032749"/>
    </source>
</evidence>
<evidence type="ECO:0000259" key="1">
    <source>
        <dbReference type="PROSITE" id="PS51833"/>
    </source>
</evidence>
<dbReference type="PATRIC" id="fig|698738.3.peg.3974"/>
<name>R4YVD2_OLEAN</name>
<dbReference type="PROSITE" id="PS51833">
    <property type="entry name" value="HDOD"/>
    <property type="match status" value="1"/>
</dbReference>
<dbReference type="InterPro" id="IPR013976">
    <property type="entry name" value="HDOD"/>
</dbReference>
<dbReference type="InterPro" id="IPR052340">
    <property type="entry name" value="RNase_Y/CdgJ"/>
</dbReference>
<dbReference type="PANTHER" id="PTHR33525">
    <property type="match status" value="1"/>
</dbReference>
<organism evidence="2 3">
    <name type="scientific">Oleispira antarctica RB-8</name>
    <dbReference type="NCBI Taxonomy" id="698738"/>
    <lineage>
        <taxon>Bacteria</taxon>
        <taxon>Pseudomonadati</taxon>
        <taxon>Pseudomonadota</taxon>
        <taxon>Gammaproteobacteria</taxon>
        <taxon>Oceanospirillales</taxon>
        <taxon>Oceanospirillaceae</taxon>
        <taxon>Oleispira</taxon>
    </lineage>
</organism>
<feature type="domain" description="HDOD" evidence="1">
    <location>
        <begin position="18"/>
        <end position="213"/>
    </location>
</feature>
<dbReference type="Gene3D" id="1.10.3210.10">
    <property type="entry name" value="Hypothetical protein af1432"/>
    <property type="match status" value="1"/>
</dbReference>
<dbReference type="AlphaFoldDB" id="R4YVD2"/>
<keyword evidence="3" id="KW-1185">Reference proteome</keyword>
<evidence type="ECO:0000313" key="2">
    <source>
        <dbReference type="EMBL" id="CCK77994.1"/>
    </source>
</evidence>
<dbReference type="HOGENOM" id="CLU_048246_2_1_6"/>
<sequence length="283" mass="31772">MISITQDVIDHVAEGFSIPSMPKILTEVQRICADENGEISDLAKLIATDIGLSSAILKTINSPLYGMNRAISDIGQAVMLLGMKSVSTLIAGILIKRSFQGEAAIRFERLWDNASLVAETMVYIGQNISDKIPPENLYTTGLFHDCGIAAMSMRFTSTYLETLLQANEDHSKSQVEHEDISHNSNHAVVGYFIASGWKLPRDICQVILNHHETDFLKNNKSHMESLVYATLKTADNIVSSLKRRQNIQGWLEINEACYEQLGIDEYKYQDLCEDLEELWQSRD</sequence>
<dbReference type="Proteomes" id="UP000032749">
    <property type="component" value="Chromosome"/>
</dbReference>